<dbReference type="SUPFAM" id="SSF52743">
    <property type="entry name" value="Subtilisin-like"/>
    <property type="match status" value="1"/>
</dbReference>
<dbReference type="Proteomes" id="UP000190080">
    <property type="component" value="Unassembled WGS sequence"/>
</dbReference>
<accession>A0A1V4IQS6</accession>
<comment type="caution">
    <text evidence="7">The sequence shown here is derived from an EMBL/GenBank/DDBJ whole genome shotgun (WGS) entry which is preliminary data.</text>
</comment>
<dbReference type="STRING" id="1450648.CLORY_19010"/>
<evidence type="ECO:0000256" key="4">
    <source>
        <dbReference type="ARBA" id="ARBA00022825"/>
    </source>
</evidence>
<name>A0A1V4IQS6_9CLOT</name>
<evidence type="ECO:0000256" key="5">
    <source>
        <dbReference type="PROSITE-ProRule" id="PRU01240"/>
    </source>
</evidence>
<dbReference type="InterPro" id="IPR000209">
    <property type="entry name" value="Peptidase_S8/S53_dom"/>
</dbReference>
<protein>
    <submittedName>
        <fullName evidence="7">Serine protease AprX</fullName>
        <ecNumber evidence="7">3.4.21.-</ecNumber>
    </submittedName>
</protein>
<evidence type="ECO:0000256" key="3">
    <source>
        <dbReference type="ARBA" id="ARBA00022801"/>
    </source>
</evidence>
<gene>
    <name evidence="7" type="primary">aprX</name>
    <name evidence="7" type="ORF">CLORY_19010</name>
</gene>
<dbReference type="EC" id="3.4.21.-" evidence="7"/>
<evidence type="ECO:0000313" key="7">
    <source>
        <dbReference type="EMBL" id="OPJ62286.1"/>
    </source>
</evidence>
<dbReference type="PANTHER" id="PTHR43806">
    <property type="entry name" value="PEPTIDASE S8"/>
    <property type="match status" value="1"/>
</dbReference>
<dbReference type="PROSITE" id="PS00136">
    <property type="entry name" value="SUBTILASE_ASP"/>
    <property type="match status" value="1"/>
</dbReference>
<feature type="active site" description="Charge relay system" evidence="5">
    <location>
        <position position="342"/>
    </location>
</feature>
<evidence type="ECO:0000256" key="2">
    <source>
        <dbReference type="ARBA" id="ARBA00022670"/>
    </source>
</evidence>
<keyword evidence="4 5" id="KW-0720">Serine protease</keyword>
<reference evidence="7 8" key="1">
    <citation type="submission" date="2017-03" db="EMBL/GenBank/DDBJ databases">
        <title>Genome sequence of Clostridium oryzae DSM 28571.</title>
        <authorList>
            <person name="Poehlein A."/>
            <person name="Daniel R."/>
        </authorList>
    </citation>
    <scope>NUCLEOTIDE SEQUENCE [LARGE SCALE GENOMIC DNA]</scope>
    <source>
        <strain evidence="7 8">DSM 28571</strain>
    </source>
</reference>
<dbReference type="InterPro" id="IPR050131">
    <property type="entry name" value="Peptidase_S8_subtilisin-like"/>
</dbReference>
<evidence type="ECO:0000256" key="1">
    <source>
        <dbReference type="ARBA" id="ARBA00011073"/>
    </source>
</evidence>
<dbReference type="AlphaFoldDB" id="A0A1V4IQS6"/>
<evidence type="ECO:0000313" key="8">
    <source>
        <dbReference type="Proteomes" id="UP000190080"/>
    </source>
</evidence>
<keyword evidence="3 5" id="KW-0378">Hydrolase</keyword>
<dbReference type="Gene3D" id="3.40.50.200">
    <property type="entry name" value="Peptidase S8/S53 domain"/>
    <property type="match status" value="1"/>
</dbReference>
<dbReference type="GO" id="GO:0006508">
    <property type="term" value="P:proteolysis"/>
    <property type="evidence" value="ECO:0007669"/>
    <property type="project" value="UniProtKB-KW"/>
</dbReference>
<comment type="similarity">
    <text evidence="1 5">Belongs to the peptidase S8 family.</text>
</comment>
<dbReference type="EMBL" id="MZGV01000016">
    <property type="protein sequence ID" value="OPJ62286.1"/>
    <property type="molecule type" value="Genomic_DNA"/>
</dbReference>
<dbReference type="PRINTS" id="PR00723">
    <property type="entry name" value="SUBTILISIN"/>
</dbReference>
<dbReference type="InterPro" id="IPR015500">
    <property type="entry name" value="Peptidase_S8_subtilisin-rel"/>
</dbReference>
<dbReference type="Pfam" id="PF00082">
    <property type="entry name" value="Peptidase_S8"/>
    <property type="match status" value="1"/>
</dbReference>
<keyword evidence="2 5" id="KW-0645">Protease</keyword>
<sequence length="398" mass="43842">MFFIRNKFDSNLKYCLNNNIYKKYRVNIKCSSLLDSVCKRITSHKGIVMSMLPSINMICAIISSPYLEKLVEYPEIEGIFLDSYAFLCGSSVHAANSINFRGKKYSSGKDIGVALIDSGVYPHEDLQLPNKKIKNFIDLINNYSYPYDDNGHGTFMAGIICGSGISSNDMYKGIAPGSHLYAIKAFNSLGRGFISDIFSGFERILEDAENYNIKVACLPFELLDISPNVLHYFDIYFQKFIDKNIIPIVPSGSRGNMEGSIRGIAILENCITVSGIDTTAAASPYLYSSQGPVSKVHKPNLCAACVDICSLNSNTSYVSQRNGVRLFPPKLTKPYTVYTGTSCSAAFISGLCACLISENSKLRFKDILSLLKLSCTSLDLPTAVQGNGKIDIDKLFPQ</sequence>
<dbReference type="InterPro" id="IPR036852">
    <property type="entry name" value="Peptidase_S8/S53_dom_sf"/>
</dbReference>
<dbReference type="GO" id="GO:0004252">
    <property type="term" value="F:serine-type endopeptidase activity"/>
    <property type="evidence" value="ECO:0007669"/>
    <property type="project" value="UniProtKB-UniRule"/>
</dbReference>
<feature type="domain" description="Peptidase S8/S53" evidence="6">
    <location>
        <begin position="108"/>
        <end position="375"/>
    </location>
</feature>
<dbReference type="InterPro" id="IPR023827">
    <property type="entry name" value="Peptidase_S8_Asp-AS"/>
</dbReference>
<feature type="active site" description="Charge relay system" evidence="5">
    <location>
        <position position="152"/>
    </location>
</feature>
<dbReference type="OrthoDB" id="9798386at2"/>
<proteinExistence type="inferred from homology"/>
<evidence type="ECO:0000259" key="6">
    <source>
        <dbReference type="Pfam" id="PF00082"/>
    </source>
</evidence>
<keyword evidence="8" id="KW-1185">Reference proteome</keyword>
<dbReference type="PANTHER" id="PTHR43806:SF11">
    <property type="entry name" value="CEREVISIN-RELATED"/>
    <property type="match status" value="1"/>
</dbReference>
<dbReference type="PROSITE" id="PS51892">
    <property type="entry name" value="SUBTILASE"/>
    <property type="match status" value="1"/>
</dbReference>
<feature type="active site" description="Charge relay system" evidence="5">
    <location>
        <position position="117"/>
    </location>
</feature>
<dbReference type="RefSeq" id="WP_079423646.1">
    <property type="nucleotide sequence ID" value="NZ_MZGV01000016.1"/>
</dbReference>
<organism evidence="7 8">
    <name type="scientific">Clostridium oryzae</name>
    <dbReference type="NCBI Taxonomy" id="1450648"/>
    <lineage>
        <taxon>Bacteria</taxon>
        <taxon>Bacillati</taxon>
        <taxon>Bacillota</taxon>
        <taxon>Clostridia</taxon>
        <taxon>Eubacteriales</taxon>
        <taxon>Clostridiaceae</taxon>
        <taxon>Clostridium</taxon>
    </lineage>
</organism>